<protein>
    <submittedName>
        <fullName evidence="1">Uncharacterized protein</fullName>
    </submittedName>
</protein>
<evidence type="ECO:0000313" key="2">
    <source>
        <dbReference type="Proteomes" id="UP000682416"/>
    </source>
</evidence>
<name>A0A975LCH3_9ACTN</name>
<organism evidence="1 2">
    <name type="scientific">Nocardiopsis eucommiae</name>
    <dbReference type="NCBI Taxonomy" id="2831970"/>
    <lineage>
        <taxon>Bacteria</taxon>
        <taxon>Bacillati</taxon>
        <taxon>Actinomycetota</taxon>
        <taxon>Actinomycetes</taxon>
        <taxon>Streptosporangiales</taxon>
        <taxon>Nocardiopsidaceae</taxon>
        <taxon>Nocardiopsis</taxon>
    </lineage>
</organism>
<evidence type="ECO:0000313" key="1">
    <source>
        <dbReference type="EMBL" id="QVJ03090.1"/>
    </source>
</evidence>
<sequence>MARPDNDTFQYGTQPPFDPWESDHTALVHVLWSARHQGLTLADNTDEIAHLILGSRWMAARQQKARDIAKEDT</sequence>
<reference evidence="1" key="1">
    <citation type="submission" date="2021-05" db="EMBL/GenBank/DDBJ databases">
        <authorList>
            <person name="Kaiqin L."/>
            <person name="Jian G."/>
        </authorList>
    </citation>
    <scope>NUCLEOTIDE SEQUENCE</scope>
    <source>
        <strain evidence="1">HDS5</strain>
    </source>
</reference>
<dbReference type="AlphaFoldDB" id="A0A975LCH3"/>
<proteinExistence type="predicted"/>
<accession>A0A975LCH3</accession>
<dbReference type="Proteomes" id="UP000682416">
    <property type="component" value="Chromosome"/>
</dbReference>
<dbReference type="EMBL" id="CP074402">
    <property type="protein sequence ID" value="QVJ03090.1"/>
    <property type="molecule type" value="Genomic_DNA"/>
</dbReference>
<keyword evidence="2" id="KW-1185">Reference proteome</keyword>
<gene>
    <name evidence="1" type="ORF">KGD82_13730</name>
</gene>
<dbReference type="KEGG" id="nec:KGD82_13730"/>